<keyword evidence="2 11" id="KW-0813">Transport</keyword>
<dbReference type="PANTHER" id="PTHR32552">
    <property type="entry name" value="FERRICHROME IRON RECEPTOR-RELATED"/>
    <property type="match status" value="1"/>
</dbReference>
<protein>
    <submittedName>
        <fullName evidence="14">TonB-dependent receptor</fullName>
    </submittedName>
</protein>
<evidence type="ECO:0000259" key="13">
    <source>
        <dbReference type="Pfam" id="PF07715"/>
    </source>
</evidence>
<dbReference type="GO" id="GO:0006826">
    <property type="term" value="P:iron ion transport"/>
    <property type="evidence" value="ECO:0007669"/>
    <property type="project" value="UniProtKB-KW"/>
</dbReference>
<evidence type="ECO:0000256" key="1">
    <source>
        <dbReference type="ARBA" id="ARBA00004571"/>
    </source>
</evidence>
<dbReference type="SUPFAM" id="SSF56935">
    <property type="entry name" value="Porins"/>
    <property type="match status" value="1"/>
</dbReference>
<sequence length="230" mass="24848">MKNAVCTTLRRLWPALIAIGTSALPTAAQAQLEEVIVTAQKRAESVQDVPIAITAFDEEALRNKQINGFADMRFTAPNVSYTKGNFTGNNFQIRGVGTNLVAASADSGVGVHVNEVPLISPRLFETEYYDIEQVAVLRGPQGTLYGRNSTGGAANMITRPANLDGRDGNLEGQYGNFDHKKLSGAINLPLTDSLALRFAGLWLDREGYTENVYNGSDVDGRDQVSLRASL</sequence>
<dbReference type="InterPro" id="IPR039426">
    <property type="entry name" value="TonB-dep_rcpt-like"/>
</dbReference>
<dbReference type="Proteomes" id="UP000259273">
    <property type="component" value="Unassembled WGS sequence"/>
</dbReference>
<dbReference type="InterPro" id="IPR036942">
    <property type="entry name" value="Beta-barrel_TonB_sf"/>
</dbReference>
<proteinExistence type="inferred from homology"/>
<keyword evidence="3 11" id="KW-1134">Transmembrane beta strand</keyword>
<reference evidence="14 15" key="1">
    <citation type="journal article" date="2018" name="Nat. Biotechnol.">
        <title>A standardized bacterial taxonomy based on genome phylogeny substantially revises the tree of life.</title>
        <authorList>
            <person name="Parks D.H."/>
            <person name="Chuvochina M."/>
            <person name="Waite D.W."/>
            <person name="Rinke C."/>
            <person name="Skarshewski A."/>
            <person name="Chaumeil P.A."/>
            <person name="Hugenholtz P."/>
        </authorList>
    </citation>
    <scope>NUCLEOTIDE SEQUENCE [LARGE SCALE GENOMIC DNA]</scope>
    <source>
        <strain evidence="14">UBA9158</strain>
    </source>
</reference>
<evidence type="ECO:0000256" key="7">
    <source>
        <dbReference type="ARBA" id="ARBA00023065"/>
    </source>
</evidence>
<keyword evidence="5 11" id="KW-0812">Transmembrane</keyword>
<keyword evidence="10 11" id="KW-0998">Cell outer membrane</keyword>
<feature type="domain" description="TonB-dependent receptor plug" evidence="13">
    <location>
        <begin position="46"/>
        <end position="153"/>
    </location>
</feature>
<evidence type="ECO:0000256" key="11">
    <source>
        <dbReference type="PROSITE-ProRule" id="PRU01360"/>
    </source>
</evidence>
<evidence type="ECO:0000256" key="9">
    <source>
        <dbReference type="ARBA" id="ARBA00023136"/>
    </source>
</evidence>
<keyword evidence="8" id="KW-0798">TonB box</keyword>
<gene>
    <name evidence="14" type="ORF">DCP75_00585</name>
</gene>
<keyword evidence="12" id="KW-0732">Signal</keyword>
<dbReference type="PANTHER" id="PTHR32552:SF81">
    <property type="entry name" value="TONB-DEPENDENT OUTER MEMBRANE RECEPTOR"/>
    <property type="match status" value="1"/>
</dbReference>
<keyword evidence="9 11" id="KW-0472">Membrane</keyword>
<organism evidence="14 15">
    <name type="scientific">Haliea salexigens</name>
    <dbReference type="NCBI Taxonomy" id="287487"/>
    <lineage>
        <taxon>Bacteria</taxon>
        <taxon>Pseudomonadati</taxon>
        <taxon>Pseudomonadota</taxon>
        <taxon>Gammaproteobacteria</taxon>
        <taxon>Cellvibrionales</taxon>
        <taxon>Halieaceae</taxon>
        <taxon>Haliea</taxon>
    </lineage>
</organism>
<evidence type="ECO:0000256" key="3">
    <source>
        <dbReference type="ARBA" id="ARBA00022452"/>
    </source>
</evidence>
<evidence type="ECO:0000256" key="5">
    <source>
        <dbReference type="ARBA" id="ARBA00022692"/>
    </source>
</evidence>
<evidence type="ECO:0000256" key="2">
    <source>
        <dbReference type="ARBA" id="ARBA00022448"/>
    </source>
</evidence>
<dbReference type="Gene3D" id="2.40.170.20">
    <property type="entry name" value="TonB-dependent receptor, beta-barrel domain"/>
    <property type="match status" value="1"/>
</dbReference>
<evidence type="ECO:0000256" key="12">
    <source>
        <dbReference type="SAM" id="SignalP"/>
    </source>
</evidence>
<comment type="caution">
    <text evidence="14">The sequence shown here is derived from an EMBL/GenBank/DDBJ whole genome shotgun (WGS) entry which is preliminary data.</text>
</comment>
<keyword evidence="4" id="KW-0410">Iron transport</keyword>
<feature type="non-terminal residue" evidence="14">
    <location>
        <position position="230"/>
    </location>
</feature>
<evidence type="ECO:0000256" key="4">
    <source>
        <dbReference type="ARBA" id="ARBA00022496"/>
    </source>
</evidence>
<evidence type="ECO:0000256" key="8">
    <source>
        <dbReference type="ARBA" id="ARBA00023077"/>
    </source>
</evidence>
<evidence type="ECO:0000313" key="14">
    <source>
        <dbReference type="EMBL" id="HAN26236.1"/>
    </source>
</evidence>
<feature type="signal peptide" evidence="12">
    <location>
        <begin position="1"/>
        <end position="30"/>
    </location>
</feature>
<dbReference type="EMBL" id="DMND01000012">
    <property type="protein sequence ID" value="HAN26236.1"/>
    <property type="molecule type" value="Genomic_DNA"/>
</dbReference>
<feature type="chain" id="PRO_5017542615" evidence="12">
    <location>
        <begin position="31"/>
        <end position="230"/>
    </location>
</feature>
<evidence type="ECO:0000256" key="6">
    <source>
        <dbReference type="ARBA" id="ARBA00023004"/>
    </source>
</evidence>
<comment type="similarity">
    <text evidence="11">Belongs to the TonB-dependent receptor family.</text>
</comment>
<dbReference type="Pfam" id="PF07715">
    <property type="entry name" value="Plug"/>
    <property type="match status" value="1"/>
</dbReference>
<evidence type="ECO:0000256" key="10">
    <source>
        <dbReference type="ARBA" id="ARBA00023237"/>
    </source>
</evidence>
<dbReference type="PROSITE" id="PS52016">
    <property type="entry name" value="TONB_DEPENDENT_REC_3"/>
    <property type="match status" value="1"/>
</dbReference>
<evidence type="ECO:0000313" key="15">
    <source>
        <dbReference type="Proteomes" id="UP000259273"/>
    </source>
</evidence>
<dbReference type="InterPro" id="IPR012910">
    <property type="entry name" value="Plug_dom"/>
</dbReference>
<comment type="subcellular location">
    <subcellularLocation>
        <location evidence="1 11">Cell outer membrane</location>
        <topology evidence="1 11">Multi-pass membrane protein</topology>
    </subcellularLocation>
</comment>
<dbReference type="GO" id="GO:0009279">
    <property type="term" value="C:cell outer membrane"/>
    <property type="evidence" value="ECO:0007669"/>
    <property type="project" value="UniProtKB-SubCell"/>
</dbReference>
<keyword evidence="7" id="KW-0406">Ion transport</keyword>
<keyword evidence="6" id="KW-0408">Iron</keyword>
<name>A0A3C1KJ06_9GAMM</name>
<keyword evidence="14" id="KW-0675">Receptor</keyword>
<accession>A0A3C1KJ06</accession>
<dbReference type="AlphaFoldDB" id="A0A3C1KJ06"/>